<gene>
    <name evidence="4" type="ORF">ATSB10_10480</name>
</gene>
<feature type="domain" description="GGDEF" evidence="3">
    <location>
        <begin position="318"/>
        <end position="451"/>
    </location>
</feature>
<evidence type="ECO:0000256" key="1">
    <source>
        <dbReference type="SAM" id="Phobius"/>
    </source>
</evidence>
<accession>A0A160N0B7</accession>
<evidence type="ECO:0000313" key="5">
    <source>
        <dbReference type="Proteomes" id="UP000077255"/>
    </source>
</evidence>
<dbReference type="InterPro" id="IPR043128">
    <property type="entry name" value="Rev_trsase/Diguanyl_cyclase"/>
</dbReference>
<organism evidence="4 5">
    <name type="scientific">Dyella thiooxydans</name>
    <dbReference type="NCBI Taxonomy" id="445710"/>
    <lineage>
        <taxon>Bacteria</taxon>
        <taxon>Pseudomonadati</taxon>
        <taxon>Pseudomonadota</taxon>
        <taxon>Gammaproteobacteria</taxon>
        <taxon>Lysobacterales</taxon>
        <taxon>Rhodanobacteraceae</taxon>
        <taxon>Dyella</taxon>
    </lineage>
</organism>
<dbReference type="CDD" id="cd01948">
    <property type="entry name" value="EAL"/>
    <property type="match status" value="1"/>
</dbReference>
<dbReference type="NCBIfam" id="TIGR00254">
    <property type="entry name" value="GGDEF"/>
    <property type="match status" value="1"/>
</dbReference>
<dbReference type="InterPro" id="IPR035919">
    <property type="entry name" value="EAL_sf"/>
</dbReference>
<dbReference type="EMBL" id="CP014841">
    <property type="protein sequence ID" value="AND68502.1"/>
    <property type="molecule type" value="Genomic_DNA"/>
</dbReference>
<feature type="domain" description="EAL" evidence="2">
    <location>
        <begin position="460"/>
        <end position="713"/>
    </location>
</feature>
<dbReference type="SUPFAM" id="SSF141868">
    <property type="entry name" value="EAL domain-like"/>
    <property type="match status" value="1"/>
</dbReference>
<dbReference type="KEGG" id="dtx:ATSB10_10480"/>
<dbReference type="InterPro" id="IPR000160">
    <property type="entry name" value="GGDEF_dom"/>
</dbReference>
<evidence type="ECO:0000259" key="3">
    <source>
        <dbReference type="PROSITE" id="PS50887"/>
    </source>
</evidence>
<proteinExistence type="predicted"/>
<sequence>MTAKPAWYCLIVSMLLLLPLTAAGKVLRVVGDNNYPPYLFLGPDGKPRGYVVDEWKLWEQKTGVHVDLVATDWADAQQRLRSGQADVIDMIFRTPEREALYDFTEPFATVHVGVYVDAGITGIDSPEALSGFNVGVERGDACVDRLHRAGVDSLHEYPGYADIIGAAQRLDIRIFCMDEMPANYYLYRLQGDTRFVKAFDFYTDEFRRGVRKGDTQTLALVERGMAMITPAEREALKRKWMGRPLDFAPYMRTFGYALLVAIGLGVALLLWGLSLRRAVERRTRDLEHLTHHDALTGLPNRRMLQFRLDQLTSQANASPLALLAVDLDNFKRVNESLGHAAGDLLLQAAAKRLGDAVPEHDLIAHLGGDEFVVLLASNVTAMSVSATAGRIQRALSEPYRLDGGEVVVGASIGVSLCPVDGRDGATLLRNADTALDRAKQSGAGDCRFYNRSLTDQASSWLQLGVKLRRAIQDGAFELHYQPQIDLRTGRLVAVEALLRWPDGGPDAMPEHFIPYAEETGLIEPIGEWVLEHAVRQLAQWKVDGLPSFRIAVNLSPRQAVDAQLPLFLVRVLADTGLSPELLELEIAESGLMEHGAATASLLQSLRRLGVGLSIDDFGTGYSSLAYLRRLPVEAIKLAPSFLAGLPEDSGSRAIVAAVIGMAHSLDMRVIAGGVERAEQVECLDELGCNVVQGYLYADPMPADAFLQWYREHPVCPVPSTTDMPFQDA</sequence>
<evidence type="ECO:0000259" key="2">
    <source>
        <dbReference type="PROSITE" id="PS50883"/>
    </source>
</evidence>
<name>A0A160N0B7_9GAMM</name>
<dbReference type="InterPro" id="IPR001638">
    <property type="entry name" value="Solute-binding_3/MltF_N"/>
</dbReference>
<dbReference type="STRING" id="445710.ATSB10_10480"/>
<keyword evidence="1" id="KW-1133">Transmembrane helix</keyword>
<keyword evidence="1" id="KW-0812">Transmembrane</keyword>
<dbReference type="Gene3D" id="3.40.190.10">
    <property type="entry name" value="Periplasmic binding protein-like II"/>
    <property type="match status" value="2"/>
</dbReference>
<evidence type="ECO:0008006" key="6">
    <source>
        <dbReference type="Google" id="ProtNLM"/>
    </source>
</evidence>
<protein>
    <recommendedName>
        <fullName evidence="6">Diguanylate cyclase</fullName>
    </recommendedName>
</protein>
<dbReference type="OrthoDB" id="9804951at2"/>
<dbReference type="PATRIC" id="fig|445710.3.peg.1044"/>
<dbReference type="SUPFAM" id="SSF53850">
    <property type="entry name" value="Periplasmic binding protein-like II"/>
    <property type="match status" value="1"/>
</dbReference>
<keyword evidence="1" id="KW-0472">Membrane</keyword>
<dbReference type="SMART" id="SM00062">
    <property type="entry name" value="PBPb"/>
    <property type="match status" value="1"/>
</dbReference>
<dbReference type="Gene3D" id="3.20.20.450">
    <property type="entry name" value="EAL domain"/>
    <property type="match status" value="1"/>
</dbReference>
<dbReference type="Pfam" id="PF00563">
    <property type="entry name" value="EAL"/>
    <property type="match status" value="1"/>
</dbReference>
<dbReference type="PANTHER" id="PTHR44757:SF2">
    <property type="entry name" value="BIOFILM ARCHITECTURE MAINTENANCE PROTEIN MBAA"/>
    <property type="match status" value="1"/>
</dbReference>
<keyword evidence="5" id="KW-1185">Reference proteome</keyword>
<dbReference type="InterPro" id="IPR029787">
    <property type="entry name" value="Nucleotide_cyclase"/>
</dbReference>
<dbReference type="CDD" id="cd01949">
    <property type="entry name" value="GGDEF"/>
    <property type="match status" value="1"/>
</dbReference>
<dbReference type="RefSeq" id="WP_063671026.1">
    <property type="nucleotide sequence ID" value="NZ_CP014841.1"/>
</dbReference>
<dbReference type="AlphaFoldDB" id="A0A160N0B7"/>
<dbReference type="SMART" id="SM00267">
    <property type="entry name" value="GGDEF"/>
    <property type="match status" value="1"/>
</dbReference>
<dbReference type="SMART" id="SM00052">
    <property type="entry name" value="EAL"/>
    <property type="match status" value="1"/>
</dbReference>
<dbReference type="Pfam" id="PF00497">
    <property type="entry name" value="SBP_bac_3"/>
    <property type="match status" value="1"/>
</dbReference>
<dbReference type="CDD" id="cd13706">
    <property type="entry name" value="PBP2_HisK_like_1"/>
    <property type="match status" value="1"/>
</dbReference>
<dbReference type="PANTHER" id="PTHR44757">
    <property type="entry name" value="DIGUANYLATE CYCLASE DGCP"/>
    <property type="match status" value="1"/>
</dbReference>
<feature type="transmembrane region" description="Helical" evidence="1">
    <location>
        <begin position="254"/>
        <end position="274"/>
    </location>
</feature>
<dbReference type="InterPro" id="IPR001633">
    <property type="entry name" value="EAL_dom"/>
</dbReference>
<dbReference type="PROSITE" id="PS50887">
    <property type="entry name" value="GGDEF"/>
    <property type="match status" value="1"/>
</dbReference>
<dbReference type="InterPro" id="IPR052155">
    <property type="entry name" value="Biofilm_reg_signaling"/>
</dbReference>
<dbReference type="Pfam" id="PF00990">
    <property type="entry name" value="GGDEF"/>
    <property type="match status" value="1"/>
</dbReference>
<dbReference type="SUPFAM" id="SSF55073">
    <property type="entry name" value="Nucleotide cyclase"/>
    <property type="match status" value="1"/>
</dbReference>
<evidence type="ECO:0000313" key="4">
    <source>
        <dbReference type="EMBL" id="AND68502.1"/>
    </source>
</evidence>
<dbReference type="Gene3D" id="3.30.70.270">
    <property type="match status" value="1"/>
</dbReference>
<dbReference type="Proteomes" id="UP000077255">
    <property type="component" value="Chromosome"/>
</dbReference>
<dbReference type="PROSITE" id="PS50883">
    <property type="entry name" value="EAL"/>
    <property type="match status" value="1"/>
</dbReference>
<reference evidence="4 5" key="1">
    <citation type="submission" date="2016-02" db="EMBL/GenBank/DDBJ databases">
        <title>Complete genome sequencing and analysis of ATSB10, Dyella thiooxydans isolated from rhizosphere soil of sunflower (Helianthus annuus L.).</title>
        <authorList>
            <person name="Lee Y."/>
            <person name="Hwangbo K."/>
            <person name="Chung H."/>
            <person name="Yoo J."/>
            <person name="Kim K.Y."/>
            <person name="Sa T.M."/>
            <person name="Um Y."/>
            <person name="Madhaiyan M."/>
        </authorList>
    </citation>
    <scope>NUCLEOTIDE SEQUENCE [LARGE SCALE GENOMIC DNA]</scope>
    <source>
        <strain evidence="4 5">ATSB10</strain>
    </source>
</reference>